<proteinExistence type="predicted"/>
<evidence type="ECO:0000313" key="1">
    <source>
        <dbReference type="EMBL" id="MVT08594.1"/>
    </source>
</evidence>
<comment type="caution">
    <text evidence="1">The sequence shown here is derived from an EMBL/GenBank/DDBJ whole genome shotgun (WGS) entry which is preliminary data.</text>
</comment>
<accession>A0A7K1U2K0</accession>
<gene>
    <name evidence="1" type="ORF">GO493_10010</name>
</gene>
<dbReference type="EMBL" id="WRXN01000003">
    <property type="protein sequence ID" value="MVT08594.1"/>
    <property type="molecule type" value="Genomic_DNA"/>
</dbReference>
<dbReference type="AlphaFoldDB" id="A0A7K1U2K0"/>
<organism evidence="1 2">
    <name type="scientific">Chitinophaga tropicalis</name>
    <dbReference type="NCBI Taxonomy" id="2683588"/>
    <lineage>
        <taxon>Bacteria</taxon>
        <taxon>Pseudomonadati</taxon>
        <taxon>Bacteroidota</taxon>
        <taxon>Chitinophagia</taxon>
        <taxon>Chitinophagales</taxon>
        <taxon>Chitinophagaceae</taxon>
        <taxon>Chitinophaga</taxon>
    </lineage>
</organism>
<sequence>MKHIIIFALLGLLFTSCEKDISEYKNDPRVYFFERATDLTQSRITFRSFSFLLLPLEVTKDTFLIKVKIMGETAPYDRIVRGQRIDSGSTAKAGQHYEFIDGIIPADSITGYLPVVLYRTEDIKDSSVTLNLSIAETKDFKVGVTTDNFFTLSWSDNVVKPGNWDGFISLSAYFGTYSTVKWRFIISVTGVDNFPLQQSGRVPPKDGEYTFAAMNDIKAMVKDALATYNSTHDPDLTDEFGQLVTFP</sequence>
<dbReference type="RefSeq" id="WP_157306011.1">
    <property type="nucleotide sequence ID" value="NZ_WRXN01000003.1"/>
</dbReference>
<dbReference type="PROSITE" id="PS51257">
    <property type="entry name" value="PROKAR_LIPOPROTEIN"/>
    <property type="match status" value="1"/>
</dbReference>
<evidence type="ECO:0000313" key="2">
    <source>
        <dbReference type="Proteomes" id="UP000461730"/>
    </source>
</evidence>
<keyword evidence="2" id="KW-1185">Reference proteome</keyword>
<dbReference type="Pfam" id="PF16132">
    <property type="entry name" value="DUF4843"/>
    <property type="match status" value="1"/>
</dbReference>
<reference evidence="1 2" key="1">
    <citation type="submission" date="2019-12" db="EMBL/GenBank/DDBJ databases">
        <title>Chitinophaga sp. strain ysch24 (GDMCC 1.1355), whole genome shotgun sequence.</title>
        <authorList>
            <person name="Zhang X."/>
        </authorList>
    </citation>
    <scope>NUCLEOTIDE SEQUENCE [LARGE SCALE GENOMIC DNA]</scope>
    <source>
        <strain evidence="2">ysch24</strain>
    </source>
</reference>
<protein>
    <submittedName>
        <fullName evidence="1">DUF4843 domain-containing protein</fullName>
    </submittedName>
</protein>
<name>A0A7K1U2K0_9BACT</name>
<dbReference type="Proteomes" id="UP000461730">
    <property type="component" value="Unassembled WGS sequence"/>
</dbReference>
<dbReference type="InterPro" id="IPR032299">
    <property type="entry name" value="DUF4843"/>
</dbReference>